<protein>
    <recommendedName>
        <fullName evidence="4">Preprotein translocase subunit SecD</fullName>
    </recommendedName>
</protein>
<name>A0A7W9SQ18_ARMRO</name>
<evidence type="ECO:0000256" key="1">
    <source>
        <dbReference type="SAM" id="SignalP"/>
    </source>
</evidence>
<feature type="chain" id="PRO_5031026886" description="Preprotein translocase subunit SecD" evidence="1">
    <location>
        <begin position="22"/>
        <end position="152"/>
    </location>
</feature>
<sequence length="152" mass="16241">MCTLTTSLTLLLLVLAGCQKSAPPTPLTFYTLSATKVEGGQFLDTEHYPKLGYIAATPELSLTHLESATPQTTSPKGSKASVIQVRLTPDDTKKLTAFTQGALHKTIVIRLGKTILMAPKVNEALTRPDLGIALREGPNTQTIEAGLKKLAE</sequence>
<accession>A0A7W9SQ18</accession>
<comment type="caution">
    <text evidence="2">The sequence shown here is derived from an EMBL/GenBank/DDBJ whole genome shotgun (WGS) entry which is preliminary data.</text>
</comment>
<gene>
    <name evidence="2" type="ORF">HNQ39_002502</name>
</gene>
<evidence type="ECO:0000313" key="3">
    <source>
        <dbReference type="Proteomes" id="UP000520814"/>
    </source>
</evidence>
<evidence type="ECO:0008006" key="4">
    <source>
        <dbReference type="Google" id="ProtNLM"/>
    </source>
</evidence>
<dbReference type="Proteomes" id="UP000520814">
    <property type="component" value="Unassembled WGS sequence"/>
</dbReference>
<proteinExistence type="predicted"/>
<organism evidence="2 3">
    <name type="scientific">Armatimonas rosea</name>
    <dbReference type="NCBI Taxonomy" id="685828"/>
    <lineage>
        <taxon>Bacteria</taxon>
        <taxon>Bacillati</taxon>
        <taxon>Armatimonadota</taxon>
        <taxon>Armatimonadia</taxon>
        <taxon>Armatimonadales</taxon>
        <taxon>Armatimonadaceae</taxon>
        <taxon>Armatimonas</taxon>
    </lineage>
</organism>
<keyword evidence="3" id="KW-1185">Reference proteome</keyword>
<dbReference type="Gene3D" id="3.30.1360.200">
    <property type="match status" value="1"/>
</dbReference>
<dbReference type="AlphaFoldDB" id="A0A7W9SQ18"/>
<dbReference type="EMBL" id="JACHGW010000002">
    <property type="protein sequence ID" value="MBB6050711.1"/>
    <property type="molecule type" value="Genomic_DNA"/>
</dbReference>
<evidence type="ECO:0000313" key="2">
    <source>
        <dbReference type="EMBL" id="MBB6050711.1"/>
    </source>
</evidence>
<reference evidence="2 3" key="1">
    <citation type="submission" date="2020-08" db="EMBL/GenBank/DDBJ databases">
        <title>Genomic Encyclopedia of Type Strains, Phase IV (KMG-IV): sequencing the most valuable type-strain genomes for metagenomic binning, comparative biology and taxonomic classification.</title>
        <authorList>
            <person name="Goeker M."/>
        </authorList>
    </citation>
    <scope>NUCLEOTIDE SEQUENCE [LARGE SCALE GENOMIC DNA]</scope>
    <source>
        <strain evidence="2 3">DSM 23562</strain>
    </source>
</reference>
<dbReference type="RefSeq" id="WP_184196174.1">
    <property type="nucleotide sequence ID" value="NZ_JACHGW010000002.1"/>
</dbReference>
<feature type="signal peptide" evidence="1">
    <location>
        <begin position="1"/>
        <end position="21"/>
    </location>
</feature>
<keyword evidence="1" id="KW-0732">Signal</keyword>